<dbReference type="InterPro" id="IPR010982">
    <property type="entry name" value="Lambda_DNA-bd_dom_sf"/>
</dbReference>
<evidence type="ECO:0000313" key="3">
    <source>
        <dbReference type="EMBL" id="HBK53681.1"/>
    </source>
</evidence>
<dbReference type="EMBL" id="DNZF01000155">
    <property type="protein sequence ID" value="HBK53681.1"/>
    <property type="molecule type" value="Genomic_DNA"/>
</dbReference>
<sequence>MKNYSNSYRMILRWCLQMQEAIFGKYIKDLREASNLKQREVTRQCGVSNSYLSQLENGQRGMPSPEILKKLAPVLKVSYEELMVAAGY</sequence>
<proteinExistence type="predicted"/>
<evidence type="ECO:0000313" key="4">
    <source>
        <dbReference type="Proteomes" id="UP000263273"/>
    </source>
</evidence>
<dbReference type="Pfam" id="PF01381">
    <property type="entry name" value="HTH_3"/>
    <property type="match status" value="1"/>
</dbReference>
<dbReference type="SUPFAM" id="SSF47413">
    <property type="entry name" value="lambda repressor-like DNA-binding domains"/>
    <property type="match status" value="1"/>
</dbReference>
<evidence type="ECO:0000259" key="2">
    <source>
        <dbReference type="PROSITE" id="PS50943"/>
    </source>
</evidence>
<accession>A0A354YY88</accession>
<comment type="caution">
    <text evidence="3">The sequence shown here is derived from an EMBL/GenBank/DDBJ whole genome shotgun (WGS) entry which is preliminary data.</text>
</comment>
<name>A0A354YY88_9FIRM</name>
<dbReference type="SMART" id="SM00530">
    <property type="entry name" value="HTH_XRE"/>
    <property type="match status" value="1"/>
</dbReference>
<feature type="non-terminal residue" evidence="3">
    <location>
        <position position="88"/>
    </location>
</feature>
<dbReference type="PROSITE" id="PS50943">
    <property type="entry name" value="HTH_CROC1"/>
    <property type="match status" value="1"/>
</dbReference>
<dbReference type="Proteomes" id="UP000263273">
    <property type="component" value="Unassembled WGS sequence"/>
</dbReference>
<dbReference type="PANTHER" id="PTHR46797:SF1">
    <property type="entry name" value="METHYLPHOSPHONATE SYNTHASE"/>
    <property type="match status" value="1"/>
</dbReference>
<dbReference type="GO" id="GO:0003700">
    <property type="term" value="F:DNA-binding transcription factor activity"/>
    <property type="evidence" value="ECO:0007669"/>
    <property type="project" value="TreeGrafter"/>
</dbReference>
<feature type="domain" description="HTH cro/C1-type" evidence="2">
    <location>
        <begin position="27"/>
        <end position="82"/>
    </location>
</feature>
<evidence type="ECO:0000256" key="1">
    <source>
        <dbReference type="ARBA" id="ARBA00023125"/>
    </source>
</evidence>
<keyword evidence="1" id="KW-0238">DNA-binding</keyword>
<dbReference type="InterPro" id="IPR001387">
    <property type="entry name" value="Cro/C1-type_HTH"/>
</dbReference>
<dbReference type="Gene3D" id="1.10.260.40">
    <property type="entry name" value="lambda repressor-like DNA-binding domains"/>
    <property type="match status" value="1"/>
</dbReference>
<protein>
    <recommendedName>
        <fullName evidence="2">HTH cro/C1-type domain-containing protein</fullName>
    </recommendedName>
</protein>
<reference evidence="3 4" key="1">
    <citation type="journal article" date="2018" name="Nat. Biotechnol.">
        <title>A standardized bacterial taxonomy based on genome phylogeny substantially revises the tree of life.</title>
        <authorList>
            <person name="Parks D.H."/>
            <person name="Chuvochina M."/>
            <person name="Waite D.W."/>
            <person name="Rinke C."/>
            <person name="Skarshewski A."/>
            <person name="Chaumeil P.A."/>
            <person name="Hugenholtz P."/>
        </authorList>
    </citation>
    <scope>NUCLEOTIDE SEQUENCE [LARGE SCALE GENOMIC DNA]</scope>
    <source>
        <strain evidence="3">UBA10948</strain>
    </source>
</reference>
<dbReference type="PANTHER" id="PTHR46797">
    <property type="entry name" value="HTH-TYPE TRANSCRIPTIONAL REGULATOR"/>
    <property type="match status" value="1"/>
</dbReference>
<organism evidence="3 4">
    <name type="scientific">Syntrophomonas wolfei</name>
    <dbReference type="NCBI Taxonomy" id="863"/>
    <lineage>
        <taxon>Bacteria</taxon>
        <taxon>Bacillati</taxon>
        <taxon>Bacillota</taxon>
        <taxon>Clostridia</taxon>
        <taxon>Eubacteriales</taxon>
        <taxon>Syntrophomonadaceae</taxon>
        <taxon>Syntrophomonas</taxon>
    </lineage>
</organism>
<dbReference type="CDD" id="cd00093">
    <property type="entry name" value="HTH_XRE"/>
    <property type="match status" value="1"/>
</dbReference>
<dbReference type="GO" id="GO:0003677">
    <property type="term" value="F:DNA binding"/>
    <property type="evidence" value="ECO:0007669"/>
    <property type="project" value="UniProtKB-KW"/>
</dbReference>
<dbReference type="InterPro" id="IPR050807">
    <property type="entry name" value="TransReg_Diox_bact_type"/>
</dbReference>
<gene>
    <name evidence="3" type="ORF">DDZ44_07085</name>
</gene>
<dbReference type="GO" id="GO:0005829">
    <property type="term" value="C:cytosol"/>
    <property type="evidence" value="ECO:0007669"/>
    <property type="project" value="TreeGrafter"/>
</dbReference>
<dbReference type="AlphaFoldDB" id="A0A354YY88"/>